<dbReference type="InterPro" id="IPR000878">
    <property type="entry name" value="4pyrrol_Mease"/>
</dbReference>
<reference evidence="9 10" key="1">
    <citation type="submission" date="2018-05" db="EMBL/GenBank/DDBJ databases">
        <title>Genomic Encyclopedia of Type Strains, Phase IV (KMG-IV): sequencing the most valuable type-strain genomes for metagenomic binning, comparative biology and taxonomic classification.</title>
        <authorList>
            <person name="Goeker M."/>
        </authorList>
    </citation>
    <scope>NUCLEOTIDE SEQUENCE [LARGE SCALE GENOMIC DNA]</scope>
    <source>
        <strain evidence="9 10">JC118</strain>
    </source>
</reference>
<dbReference type="STRING" id="1034346.GCA_000313565_03146"/>
<dbReference type="FunFam" id="3.40.1010.10:FF:000002">
    <property type="entry name" value="Ribosomal RNA small subunit methyltransferase I"/>
    <property type="match status" value="1"/>
</dbReference>
<evidence type="ECO:0000256" key="4">
    <source>
        <dbReference type="ARBA" id="ARBA00022679"/>
    </source>
</evidence>
<dbReference type="HAMAP" id="MF_01877">
    <property type="entry name" value="16SrRNA_methyltr_I"/>
    <property type="match status" value="1"/>
</dbReference>
<dbReference type="PIRSF" id="PIRSF005917">
    <property type="entry name" value="MTase_YraL"/>
    <property type="match status" value="1"/>
</dbReference>
<dbReference type="GO" id="GO:0070677">
    <property type="term" value="F:rRNA (cytosine-2'-O-)-methyltransferase activity"/>
    <property type="evidence" value="ECO:0007669"/>
    <property type="project" value="UniProtKB-UniRule"/>
</dbReference>
<evidence type="ECO:0000313" key="10">
    <source>
        <dbReference type="Proteomes" id="UP000247612"/>
    </source>
</evidence>
<evidence type="ECO:0000259" key="7">
    <source>
        <dbReference type="Pfam" id="PF00590"/>
    </source>
</evidence>
<protein>
    <recommendedName>
        <fullName evidence="6">Ribosomal RNA small subunit methyltransferase I</fullName>
        <ecNumber evidence="6">2.1.1.198</ecNumber>
    </recommendedName>
    <alternativeName>
        <fullName evidence="6">16S rRNA 2'-O-ribose C1402 methyltransferase</fullName>
    </alternativeName>
    <alternativeName>
        <fullName evidence="6">rRNA (cytidine-2'-O-)-methyltransferase RsmI</fullName>
    </alternativeName>
</protein>
<reference evidence="8" key="2">
    <citation type="submission" date="2022-03" db="EMBL/GenBank/DDBJ databases">
        <title>First case of bacteraemia caused by Dielma fastidiosa in a patient hospitalised with diverticulitis.</title>
        <authorList>
            <person name="Forman-Ankjaer B."/>
            <person name="Hvid-Jensen F."/>
            <person name="Kobel C.M."/>
            <person name="Greve T."/>
        </authorList>
    </citation>
    <scope>NUCLEOTIDE SEQUENCE</scope>
    <source>
        <strain evidence="8">AUH_DF_2021</strain>
    </source>
</reference>
<organism evidence="8 11">
    <name type="scientific">Dielma fastidiosa</name>
    <dbReference type="NCBI Taxonomy" id="1034346"/>
    <lineage>
        <taxon>Bacteria</taxon>
        <taxon>Bacillati</taxon>
        <taxon>Bacillota</taxon>
        <taxon>Erysipelotrichia</taxon>
        <taxon>Erysipelotrichales</taxon>
        <taxon>Erysipelotrichaceae</taxon>
        <taxon>Dielma</taxon>
    </lineage>
</organism>
<evidence type="ECO:0000313" key="11">
    <source>
        <dbReference type="Proteomes" id="UP001276902"/>
    </source>
</evidence>
<keyword evidence="10" id="KW-1185">Reference proteome</keyword>
<comment type="subcellular location">
    <subcellularLocation>
        <location evidence="6">Cytoplasm</location>
    </subcellularLocation>
</comment>
<dbReference type="Pfam" id="PF00590">
    <property type="entry name" value="TP_methylase"/>
    <property type="match status" value="1"/>
</dbReference>
<dbReference type="InterPro" id="IPR014777">
    <property type="entry name" value="4pyrrole_Mease_sub1"/>
</dbReference>
<dbReference type="Gene3D" id="3.30.950.10">
    <property type="entry name" value="Methyltransferase, Cobalt-precorrin-4 Transmethylase, Domain 2"/>
    <property type="match status" value="1"/>
</dbReference>
<dbReference type="PANTHER" id="PTHR46111:SF1">
    <property type="entry name" value="RIBOSOMAL RNA SMALL SUBUNIT METHYLTRANSFERASE I"/>
    <property type="match status" value="1"/>
</dbReference>
<dbReference type="SUPFAM" id="SSF53790">
    <property type="entry name" value="Tetrapyrrole methylase"/>
    <property type="match status" value="1"/>
</dbReference>
<evidence type="ECO:0000256" key="6">
    <source>
        <dbReference type="HAMAP-Rule" id="MF_01877"/>
    </source>
</evidence>
<keyword evidence="3 6" id="KW-0489">Methyltransferase</keyword>
<dbReference type="AlphaFoldDB" id="A0A2V2F6J6"/>
<dbReference type="RefSeq" id="WP_022939424.1">
    <property type="nucleotide sequence ID" value="NZ_BAABZA010000004.1"/>
</dbReference>
<evidence type="ECO:0000256" key="2">
    <source>
        <dbReference type="ARBA" id="ARBA00022552"/>
    </source>
</evidence>
<dbReference type="GeneID" id="94441770"/>
<sequence length="282" mass="31600">MKRQKSFENGKATLYLVATPIGNLEELTPRAIRILNEVDIIAAEDTRNTMKLLSHFDIKTRCIAHHSHNEHESAKGLLNLLDEGKNIAVVSDAGYPLVSDPGQVIVQLVIEAGYNVVPISGASAGLNALVASGICAQPYMFVGFLKASENERRKECLELKGIRQTLIFYEAPHRIKKMLETCLDVFGDRFICLARELTKKHEEFIRGRISEIIEIVDDLKGEMVIVMEGSKETAIQPEIFPPLYEHINSYISQGYSTNEAIKKVAKERGVSKNQIYKEYHAS</sequence>
<feature type="domain" description="Tetrapyrrole methylase" evidence="7">
    <location>
        <begin position="13"/>
        <end position="212"/>
    </location>
</feature>
<dbReference type="PROSITE" id="PS01296">
    <property type="entry name" value="RSMI"/>
    <property type="match status" value="1"/>
</dbReference>
<evidence type="ECO:0000256" key="3">
    <source>
        <dbReference type="ARBA" id="ARBA00022603"/>
    </source>
</evidence>
<keyword evidence="1 6" id="KW-0963">Cytoplasm</keyword>
<dbReference type="GO" id="GO:0005737">
    <property type="term" value="C:cytoplasm"/>
    <property type="evidence" value="ECO:0007669"/>
    <property type="project" value="UniProtKB-SubCell"/>
</dbReference>
<dbReference type="InterPro" id="IPR014776">
    <property type="entry name" value="4pyrrole_Mease_sub2"/>
</dbReference>
<evidence type="ECO:0000256" key="5">
    <source>
        <dbReference type="ARBA" id="ARBA00022691"/>
    </source>
</evidence>
<dbReference type="EC" id="2.1.1.198" evidence="6"/>
<keyword evidence="4 6" id="KW-0808">Transferase</keyword>
<accession>A0A2V2F6J6</accession>
<dbReference type="FunFam" id="3.30.950.10:FF:000002">
    <property type="entry name" value="Ribosomal RNA small subunit methyltransferase I"/>
    <property type="match status" value="1"/>
</dbReference>
<dbReference type="CDD" id="cd11648">
    <property type="entry name" value="RsmI"/>
    <property type="match status" value="1"/>
</dbReference>
<evidence type="ECO:0000313" key="8">
    <source>
        <dbReference type="EMBL" id="MDY5169226.1"/>
    </source>
</evidence>
<comment type="similarity">
    <text evidence="6">Belongs to the methyltransferase superfamily. RsmI family.</text>
</comment>
<dbReference type="EMBL" id="QJKH01000018">
    <property type="protein sequence ID" value="PXX75292.1"/>
    <property type="molecule type" value="Genomic_DNA"/>
</dbReference>
<dbReference type="InterPro" id="IPR018063">
    <property type="entry name" value="SAM_MeTrfase_RsmI_CS"/>
</dbReference>
<name>A0A2V2F6J6_9FIRM</name>
<dbReference type="PANTHER" id="PTHR46111">
    <property type="entry name" value="RIBOSOMAL RNA SMALL SUBUNIT METHYLTRANSFERASE I"/>
    <property type="match status" value="1"/>
</dbReference>
<dbReference type="InterPro" id="IPR035996">
    <property type="entry name" value="4pyrrol_Methylase_sf"/>
</dbReference>
<comment type="caution">
    <text evidence="8">The sequence shown here is derived from an EMBL/GenBank/DDBJ whole genome shotgun (WGS) entry which is preliminary data.</text>
</comment>
<dbReference type="InterPro" id="IPR008189">
    <property type="entry name" value="rRNA_ssu_MeTfrase_I"/>
</dbReference>
<evidence type="ECO:0000256" key="1">
    <source>
        <dbReference type="ARBA" id="ARBA00022490"/>
    </source>
</evidence>
<evidence type="ECO:0000313" key="9">
    <source>
        <dbReference type="EMBL" id="PXX75292.1"/>
    </source>
</evidence>
<keyword evidence="5 6" id="KW-0949">S-adenosyl-L-methionine</keyword>
<keyword evidence="2 6" id="KW-0698">rRNA processing</keyword>
<dbReference type="NCBIfam" id="TIGR00096">
    <property type="entry name" value="16S rRNA (cytidine(1402)-2'-O)-methyltransferase"/>
    <property type="match status" value="1"/>
</dbReference>
<comment type="function">
    <text evidence="6">Catalyzes the 2'-O-methylation of the ribose of cytidine 1402 (C1402) in 16S rRNA.</text>
</comment>
<dbReference type="OrthoDB" id="9809084at2"/>
<gene>
    <name evidence="6 8" type="primary">rsmI</name>
    <name evidence="9" type="ORF">DES51_11822</name>
    <name evidence="8" type="ORF">MQE39_13990</name>
</gene>
<comment type="catalytic activity">
    <reaction evidence="6">
        <text>cytidine(1402) in 16S rRNA + S-adenosyl-L-methionine = 2'-O-methylcytidine(1402) in 16S rRNA + S-adenosyl-L-homocysteine + H(+)</text>
        <dbReference type="Rhea" id="RHEA:42924"/>
        <dbReference type="Rhea" id="RHEA-COMP:10285"/>
        <dbReference type="Rhea" id="RHEA-COMP:10286"/>
        <dbReference type="ChEBI" id="CHEBI:15378"/>
        <dbReference type="ChEBI" id="CHEBI:57856"/>
        <dbReference type="ChEBI" id="CHEBI:59789"/>
        <dbReference type="ChEBI" id="CHEBI:74495"/>
        <dbReference type="ChEBI" id="CHEBI:82748"/>
        <dbReference type="EC" id="2.1.1.198"/>
    </reaction>
</comment>
<dbReference type="Proteomes" id="UP000247612">
    <property type="component" value="Unassembled WGS sequence"/>
</dbReference>
<proteinExistence type="inferred from homology"/>
<dbReference type="EMBL" id="JALDAW010000022">
    <property type="protein sequence ID" value="MDY5169226.1"/>
    <property type="molecule type" value="Genomic_DNA"/>
</dbReference>
<dbReference type="Gene3D" id="3.40.1010.10">
    <property type="entry name" value="Cobalt-precorrin-4 Transmethylase, Domain 1"/>
    <property type="match status" value="1"/>
</dbReference>
<dbReference type="Proteomes" id="UP001276902">
    <property type="component" value="Unassembled WGS sequence"/>
</dbReference>